<evidence type="ECO:0000256" key="9">
    <source>
        <dbReference type="ARBA" id="ARBA00022723"/>
    </source>
</evidence>
<dbReference type="VEuPathDB" id="FungiDB:B9J08_002153"/>
<evidence type="ECO:0000256" key="7">
    <source>
        <dbReference type="ARBA" id="ARBA00022691"/>
    </source>
</evidence>
<keyword evidence="11 15" id="KW-0862">Zinc</keyword>
<dbReference type="PANTHER" id="PTHR12998">
    <property type="entry name" value="TRNA:M(4)X MODIFICATION ENZYME TRM13 HOMOLOG"/>
    <property type="match status" value="1"/>
</dbReference>
<dbReference type="EC" id="2.1.1.225" evidence="3 15"/>
<evidence type="ECO:0000256" key="10">
    <source>
        <dbReference type="ARBA" id="ARBA00022771"/>
    </source>
</evidence>
<dbReference type="EMBL" id="LGST01000003">
    <property type="protein sequence ID" value="KNE02614.1"/>
    <property type="molecule type" value="Genomic_DNA"/>
</dbReference>
<comment type="catalytic activity">
    <reaction evidence="13 15">
        <text>cytidine(4) in tRNA(Gly)(GCC) + S-adenosyl-L-methionine = 2'-O-methylcytidine(4) in tRNA(Gly)(GCC) + S-adenosyl-L-homocysteine + H(+)</text>
        <dbReference type="Rhea" id="RHEA:43192"/>
        <dbReference type="Rhea" id="RHEA-COMP:10399"/>
        <dbReference type="Rhea" id="RHEA-COMP:10400"/>
        <dbReference type="ChEBI" id="CHEBI:15378"/>
        <dbReference type="ChEBI" id="CHEBI:57856"/>
        <dbReference type="ChEBI" id="CHEBI:59789"/>
        <dbReference type="ChEBI" id="CHEBI:74495"/>
        <dbReference type="ChEBI" id="CHEBI:82748"/>
        <dbReference type="EC" id="2.1.1.225"/>
    </reaction>
</comment>
<keyword evidence="6 15" id="KW-0808">Transferase</keyword>
<dbReference type="GO" id="GO:0008270">
    <property type="term" value="F:zinc ion binding"/>
    <property type="evidence" value="ECO:0007669"/>
    <property type="project" value="UniProtKB-KW"/>
</dbReference>
<dbReference type="PANTHER" id="PTHR12998:SF0">
    <property type="entry name" value="TRNA:M(4)X MODIFICATION ENZYME TRM13 HOMOLOG"/>
    <property type="match status" value="1"/>
</dbReference>
<protein>
    <recommendedName>
        <fullName evidence="4 15">tRNA:m(4)X modification enzyme TRM13</fullName>
        <ecNumber evidence="3 15">2.1.1.225</ecNumber>
    </recommendedName>
</protein>
<sequence>MVHENSKKQVEAKGERVPCPLDPKHSVWLKDLAFHLKKCNAKPKETHESWYVKNFNTKYGEDEVDHVEVAGPEREDFERMISILKEFNDKVEPLEYRANSHPALIPWLEAKENQKHILQQLSLIGNLKENSLLSCDNFYIEFGCGKAELSRAVNTCVLHDCKTIGPTYGFGLIDRGNNRMKMDSKIIKDCGEIGLPKMPKLKRSKMDIEHLHLDKFLETETPDQIVCISKHLCGMATDLTIKLILHSSIINNSKLHGLLVAMCCRHACSYEQLLPKSRDFLKRHGIENKQDFMILRQMATWAVCGTRDKVTPAEEIEERHEDKELLGLAARRMIDESRVYAIREAMPAYNVELFNYTDRAITLENSSICITRK</sequence>
<evidence type="ECO:0000256" key="4">
    <source>
        <dbReference type="ARBA" id="ARBA00015883"/>
    </source>
</evidence>
<accession>A0A0L0P8G6</accession>
<dbReference type="VEuPathDB" id="FungiDB:CJI96_0002827"/>
<evidence type="ECO:0000256" key="13">
    <source>
        <dbReference type="ARBA" id="ARBA00048635"/>
    </source>
</evidence>
<keyword evidence="10 15" id="KW-0863">Zinc-finger</keyword>
<organism evidence="17 18">
    <name type="scientific">Candidozyma auris</name>
    <name type="common">Yeast</name>
    <name type="synonym">Candida auris</name>
    <dbReference type="NCBI Taxonomy" id="498019"/>
    <lineage>
        <taxon>Eukaryota</taxon>
        <taxon>Fungi</taxon>
        <taxon>Dikarya</taxon>
        <taxon>Ascomycota</taxon>
        <taxon>Saccharomycotina</taxon>
        <taxon>Pichiomycetes</taxon>
        <taxon>Metschnikowiaceae</taxon>
        <taxon>Candidozyma</taxon>
    </lineage>
</organism>
<dbReference type="AlphaFoldDB" id="A0A0L0P8G6"/>
<keyword evidence="7 15" id="KW-0949">S-adenosyl-L-methionine</keyword>
<comment type="function">
    <text evidence="1 15">tRNA methylase which 2'-O-methylates cytidine(4) in tRNA(Pro) and tRNA(Gly)(GCC), and adenosine(4) in tRNA(His).</text>
</comment>
<dbReference type="Proteomes" id="UP000037122">
    <property type="component" value="Unassembled WGS sequence"/>
</dbReference>
<evidence type="ECO:0000313" key="18">
    <source>
        <dbReference type="Proteomes" id="UP000037122"/>
    </source>
</evidence>
<evidence type="ECO:0000256" key="12">
    <source>
        <dbReference type="ARBA" id="ARBA00048165"/>
    </source>
</evidence>
<dbReference type="InterPro" id="IPR007871">
    <property type="entry name" value="Methyltransferase_TRM13"/>
</dbReference>
<evidence type="ECO:0000256" key="15">
    <source>
        <dbReference type="RuleBase" id="RU367103"/>
    </source>
</evidence>
<dbReference type="VEuPathDB" id="FungiDB:CJJ09_003238"/>
<comment type="similarity">
    <text evidence="2 15">Belongs to the methyltransferase TRM13 family.</text>
</comment>
<comment type="caution">
    <text evidence="17">The sequence shown here is derived from an EMBL/GenBank/DDBJ whole genome shotgun (WGS) entry which is preliminary data.</text>
</comment>
<keyword evidence="5 15" id="KW-0489">Methyltransferase</keyword>
<keyword evidence="9 15" id="KW-0479">Metal-binding</keyword>
<dbReference type="VEuPathDB" id="FungiDB:CJJ07_003846"/>
<gene>
    <name evidence="17" type="ORF">QG37_00429</name>
</gene>
<evidence type="ECO:0000256" key="3">
    <source>
        <dbReference type="ARBA" id="ARBA00012810"/>
    </source>
</evidence>
<evidence type="ECO:0000256" key="14">
    <source>
        <dbReference type="ARBA" id="ARBA00049393"/>
    </source>
</evidence>
<evidence type="ECO:0000256" key="6">
    <source>
        <dbReference type="ARBA" id="ARBA00022679"/>
    </source>
</evidence>
<dbReference type="PROSITE" id="PS51800">
    <property type="entry name" value="ZF_CHHC_U11_48K"/>
    <property type="match status" value="1"/>
</dbReference>
<evidence type="ECO:0000256" key="11">
    <source>
        <dbReference type="ARBA" id="ARBA00022833"/>
    </source>
</evidence>
<dbReference type="Pfam" id="PF05253">
    <property type="entry name" value="zf-U11-48K"/>
    <property type="match status" value="1"/>
</dbReference>
<name>A0A0L0P8G6_CANAR</name>
<dbReference type="GO" id="GO:0106050">
    <property type="term" value="F:tRNA 2'-O-methyltransferase activity"/>
    <property type="evidence" value="ECO:0007669"/>
    <property type="project" value="UniProtKB-UniRule"/>
</dbReference>
<dbReference type="Pfam" id="PF05206">
    <property type="entry name" value="TRM13"/>
    <property type="match status" value="1"/>
</dbReference>
<evidence type="ECO:0000256" key="2">
    <source>
        <dbReference type="ARBA" id="ARBA00005265"/>
    </source>
</evidence>
<dbReference type="InterPro" id="IPR022776">
    <property type="entry name" value="TRM13/UPF0224_CHHC_Znf_dom"/>
</dbReference>
<dbReference type="GO" id="GO:0030488">
    <property type="term" value="P:tRNA methylation"/>
    <property type="evidence" value="ECO:0007669"/>
    <property type="project" value="InterPro"/>
</dbReference>
<dbReference type="VEuPathDB" id="FungiDB:CJI97_001628"/>
<comment type="catalytic activity">
    <reaction evidence="14 15">
        <text>adenosine(4) in tRNA(His) + S-adenosyl-L-methionine = 2'-O-methyladenosine(4) in tRNA(His) + S-adenosyl-L-homocysteine + H(+)</text>
        <dbReference type="Rhea" id="RHEA:43196"/>
        <dbReference type="Rhea" id="RHEA-COMP:10401"/>
        <dbReference type="Rhea" id="RHEA-COMP:10402"/>
        <dbReference type="ChEBI" id="CHEBI:15378"/>
        <dbReference type="ChEBI" id="CHEBI:57856"/>
        <dbReference type="ChEBI" id="CHEBI:59789"/>
        <dbReference type="ChEBI" id="CHEBI:74411"/>
        <dbReference type="ChEBI" id="CHEBI:74477"/>
        <dbReference type="EC" id="2.1.1.225"/>
    </reaction>
</comment>
<evidence type="ECO:0000256" key="5">
    <source>
        <dbReference type="ARBA" id="ARBA00022603"/>
    </source>
</evidence>
<evidence type="ECO:0000256" key="1">
    <source>
        <dbReference type="ARBA" id="ARBA00002267"/>
    </source>
</evidence>
<dbReference type="InterPro" id="IPR039044">
    <property type="entry name" value="Trm13"/>
</dbReference>
<keyword evidence="8 15" id="KW-0819">tRNA processing</keyword>
<reference evidence="18" key="1">
    <citation type="journal article" date="2015" name="BMC Genomics">
        <title>Draft genome of a commonly misdiagnosed multidrug resistant pathogen Candida auris.</title>
        <authorList>
            <person name="Chatterjee S."/>
            <person name="Alampalli S.V."/>
            <person name="Nageshan R.K."/>
            <person name="Chettiar S.T."/>
            <person name="Joshi S."/>
            <person name="Tatu U.S."/>
        </authorList>
    </citation>
    <scope>NUCLEOTIDE SEQUENCE [LARGE SCALE GENOMIC DNA]</scope>
    <source>
        <strain evidence="18">6684</strain>
    </source>
</reference>
<evidence type="ECO:0000256" key="8">
    <source>
        <dbReference type="ARBA" id="ARBA00022694"/>
    </source>
</evidence>
<evidence type="ECO:0000313" key="17">
    <source>
        <dbReference type="EMBL" id="KNE02614.1"/>
    </source>
</evidence>
<dbReference type="VEuPathDB" id="FungiDB:QG37_00429"/>
<comment type="catalytic activity">
    <reaction evidence="12 15">
        <text>cytidine(4) in tRNA(Pro) + S-adenosyl-L-methionine = 2'-O-methylcytidine(4) in tRNA(Pro) + S-adenosyl-L-homocysteine + H(+)</text>
        <dbReference type="Rhea" id="RHEA:32767"/>
        <dbReference type="Rhea" id="RHEA-COMP:10397"/>
        <dbReference type="Rhea" id="RHEA-COMP:10398"/>
        <dbReference type="ChEBI" id="CHEBI:15378"/>
        <dbReference type="ChEBI" id="CHEBI:57856"/>
        <dbReference type="ChEBI" id="CHEBI:59789"/>
        <dbReference type="ChEBI" id="CHEBI:74495"/>
        <dbReference type="ChEBI" id="CHEBI:82748"/>
        <dbReference type="EC" id="2.1.1.225"/>
    </reaction>
</comment>
<feature type="domain" description="CHHC U11-48K-type" evidence="16">
    <location>
        <begin position="16"/>
        <end position="43"/>
    </location>
</feature>
<evidence type="ECO:0000259" key="16">
    <source>
        <dbReference type="PROSITE" id="PS51800"/>
    </source>
</evidence>
<proteinExistence type="inferred from homology"/>